<dbReference type="PANTHER" id="PTHR33677:SF3">
    <property type="entry name" value="COPPER-SENSING TRANSCRIPTIONAL REPRESSOR RICR"/>
    <property type="match status" value="1"/>
</dbReference>
<protein>
    <recommendedName>
        <fullName evidence="2">Transcriptional regulator</fullName>
    </recommendedName>
</protein>
<dbReference type="InterPro" id="IPR003735">
    <property type="entry name" value="Metal_Tscrpt_repr"/>
</dbReference>
<dbReference type="Pfam" id="PF02583">
    <property type="entry name" value="Trns_repr_metal"/>
    <property type="match status" value="1"/>
</dbReference>
<reference evidence="1" key="1">
    <citation type="submission" date="2018-05" db="EMBL/GenBank/DDBJ databases">
        <authorList>
            <person name="Lanie J.A."/>
            <person name="Ng W.-L."/>
            <person name="Kazmierczak K.M."/>
            <person name="Andrzejewski T.M."/>
            <person name="Davidsen T.M."/>
            <person name="Wayne K.J."/>
            <person name="Tettelin H."/>
            <person name="Glass J.I."/>
            <person name="Rusch D."/>
            <person name="Podicherti R."/>
            <person name="Tsui H.-C.T."/>
            <person name="Winkler M.E."/>
        </authorList>
    </citation>
    <scope>NUCLEOTIDE SEQUENCE</scope>
</reference>
<dbReference type="GO" id="GO:0046872">
    <property type="term" value="F:metal ion binding"/>
    <property type="evidence" value="ECO:0007669"/>
    <property type="project" value="InterPro"/>
</dbReference>
<dbReference type="GO" id="GO:0003677">
    <property type="term" value="F:DNA binding"/>
    <property type="evidence" value="ECO:0007669"/>
    <property type="project" value="InterPro"/>
</dbReference>
<dbReference type="PANTHER" id="PTHR33677">
    <property type="entry name" value="TRANSCRIPTIONAL REPRESSOR FRMR-RELATED"/>
    <property type="match status" value="1"/>
</dbReference>
<name>A0A381NQ47_9ZZZZ</name>
<sequence length="92" mass="10343">MTDERKTDILQRLKSVEGHVRGIGRMVEEEAYCIDVVNQILAIQRALKKVSSRMLDQHLHHCVTNAIQGTGNSQKEQILGELIQVFEASSKA</sequence>
<evidence type="ECO:0000313" key="1">
    <source>
        <dbReference type="EMBL" id="SUZ56234.1"/>
    </source>
</evidence>
<organism evidence="1">
    <name type="scientific">marine metagenome</name>
    <dbReference type="NCBI Taxonomy" id="408172"/>
    <lineage>
        <taxon>unclassified sequences</taxon>
        <taxon>metagenomes</taxon>
        <taxon>ecological metagenomes</taxon>
    </lineage>
</organism>
<accession>A0A381NQ47</accession>
<dbReference type="CDD" id="cd10151">
    <property type="entry name" value="TthCsoR-like_DUF156"/>
    <property type="match status" value="1"/>
</dbReference>
<proteinExistence type="predicted"/>
<dbReference type="AlphaFoldDB" id="A0A381NQ47"/>
<dbReference type="Gene3D" id="1.20.58.1000">
    <property type="entry name" value="Metal-sensitive repressor, helix protomer"/>
    <property type="match status" value="1"/>
</dbReference>
<dbReference type="EMBL" id="UINC01000488">
    <property type="protein sequence ID" value="SUZ56234.1"/>
    <property type="molecule type" value="Genomic_DNA"/>
</dbReference>
<dbReference type="InterPro" id="IPR038390">
    <property type="entry name" value="Metal_Tscrpt_repr_sf"/>
</dbReference>
<gene>
    <name evidence="1" type="ORF">METZ01_LOCUS9088</name>
</gene>
<dbReference type="GO" id="GO:0006355">
    <property type="term" value="P:regulation of DNA-templated transcription"/>
    <property type="evidence" value="ECO:0007669"/>
    <property type="project" value="InterPro"/>
</dbReference>
<evidence type="ECO:0008006" key="2">
    <source>
        <dbReference type="Google" id="ProtNLM"/>
    </source>
</evidence>